<accession>A0ABS3T2C5</accession>
<dbReference type="RefSeq" id="WP_208154261.1">
    <property type="nucleotide sequence ID" value="NZ_JAGEVF010000006.1"/>
</dbReference>
<evidence type="ECO:0000256" key="1">
    <source>
        <dbReference type="ARBA" id="ARBA00006432"/>
    </source>
</evidence>
<keyword evidence="2" id="KW-0436">Ligase</keyword>
<feature type="domain" description="AMP-dependent synthetase/ligase" evidence="3">
    <location>
        <begin position="141"/>
        <end position="341"/>
    </location>
</feature>
<evidence type="ECO:0000313" key="4">
    <source>
        <dbReference type="EMBL" id="MBO3116898.1"/>
    </source>
</evidence>
<comment type="caution">
    <text evidence="4">The sequence shown here is derived from an EMBL/GenBank/DDBJ whole genome shotgun (WGS) entry which is preliminary data.</text>
</comment>
<dbReference type="PANTHER" id="PTHR43201:SF5">
    <property type="entry name" value="MEDIUM-CHAIN ACYL-COA LIGASE ACSF2, MITOCHONDRIAL"/>
    <property type="match status" value="1"/>
</dbReference>
<dbReference type="EMBL" id="JAGEVF010000006">
    <property type="protein sequence ID" value="MBO3116898.1"/>
    <property type="molecule type" value="Genomic_DNA"/>
</dbReference>
<organism evidence="4 5">
    <name type="scientific">Winogradskyella pelagia</name>
    <dbReference type="NCBI Taxonomy" id="2819984"/>
    <lineage>
        <taxon>Bacteria</taxon>
        <taxon>Pseudomonadati</taxon>
        <taxon>Bacteroidota</taxon>
        <taxon>Flavobacteriia</taxon>
        <taxon>Flavobacteriales</taxon>
        <taxon>Flavobacteriaceae</taxon>
        <taxon>Winogradskyella</taxon>
    </lineage>
</organism>
<reference evidence="4 5" key="1">
    <citation type="submission" date="2021-03" db="EMBL/GenBank/DDBJ databases">
        <title>Winogradskyella sp. nov., isolated from costal sediment.</title>
        <authorList>
            <person name="Gao C."/>
        </authorList>
    </citation>
    <scope>NUCLEOTIDE SEQUENCE [LARGE SCALE GENOMIC DNA]</scope>
    <source>
        <strain evidence="4 5">DF17</strain>
    </source>
</reference>
<dbReference type="Gene3D" id="3.40.50.12780">
    <property type="entry name" value="N-terminal domain of ligase-like"/>
    <property type="match status" value="1"/>
</dbReference>
<proteinExistence type="inferred from homology"/>
<dbReference type="Proteomes" id="UP000676776">
    <property type="component" value="Unassembled WGS sequence"/>
</dbReference>
<dbReference type="InterPro" id="IPR042099">
    <property type="entry name" value="ANL_N_sf"/>
</dbReference>
<name>A0ABS3T2C5_9FLAO</name>
<dbReference type="Pfam" id="PF00501">
    <property type="entry name" value="AMP-binding"/>
    <property type="match status" value="1"/>
</dbReference>
<evidence type="ECO:0000256" key="2">
    <source>
        <dbReference type="ARBA" id="ARBA00022598"/>
    </source>
</evidence>
<evidence type="ECO:0000313" key="5">
    <source>
        <dbReference type="Proteomes" id="UP000676776"/>
    </source>
</evidence>
<gene>
    <name evidence="4" type="ORF">J4050_09075</name>
</gene>
<evidence type="ECO:0000259" key="3">
    <source>
        <dbReference type="Pfam" id="PF00501"/>
    </source>
</evidence>
<comment type="similarity">
    <text evidence="1">Belongs to the ATP-dependent AMP-binding enzyme family.</text>
</comment>
<dbReference type="InterPro" id="IPR000873">
    <property type="entry name" value="AMP-dep_synth/lig_dom"/>
</dbReference>
<keyword evidence="5" id="KW-1185">Reference proteome</keyword>
<dbReference type="SUPFAM" id="SSF56801">
    <property type="entry name" value="Acetyl-CoA synthetase-like"/>
    <property type="match status" value="1"/>
</dbReference>
<dbReference type="PANTHER" id="PTHR43201">
    <property type="entry name" value="ACYL-COA SYNTHETASE"/>
    <property type="match status" value="1"/>
</dbReference>
<protein>
    <submittedName>
        <fullName evidence="4">AMP-binding protein</fullName>
    </submittedName>
</protein>
<sequence>MSQHSFNPHNEFVKKISDNNKLNFVDASSDSKYNLSQLMFPVHSEFGESKQLGFIYVDSGIKSLAIYFSFLNSSHALVLLSDTLDSNLKQNLEKIYRPAFIYDNTRDSIGNYKDVTFDNGTLNARVFRTSENLDYTINPEVKILLSTSGTTGSPKLVKLSFENIQENALSISDYLPINGEDVTPLNLPLNYSYGLSVLHSNAIKGGTIVCGIPDILSKAFWTCFDKYGFTSIAGVPFIYEMLYRIGFLKKEYPSLEYISQAGGNLSKNIKEKFNSYCEKNTIEFYVMYGQTEATARISFVPPAKLNDKLTSIGKPIKKGHLRIDDKTEELLYSGPNVFGGYAESITDLNHWESIDWLKTGDIAYTDTDGFYYIKGRLKRIVKVFGNRVNLDEIERYLKLELSTAIIACTGIDDKFILVAYTEIDMNTDLLKRRLFETFKIQGSAVKFMYIETFPMTKNEKVDYKEIATIYKSK</sequence>